<evidence type="ECO:0000256" key="1">
    <source>
        <dbReference type="ARBA" id="ARBA00004323"/>
    </source>
</evidence>
<evidence type="ECO:0000256" key="4">
    <source>
        <dbReference type="ARBA" id="ARBA00022692"/>
    </source>
</evidence>
<dbReference type="Pfam" id="PF06990">
    <property type="entry name" value="Gal-3-0_sulfotr"/>
    <property type="match status" value="1"/>
</dbReference>
<sequence length="109" mass="12912">YGGRIGRNQMSWDLGLDNEDLKDNSVLNQALQLLDRTFHLVMVSEHMDESLVLLKHLLCWNDEDIIGLAKNIRKDHYRTRLSHRNVETLHKLNQGDLLIYNHFKEKYVK</sequence>
<name>A0AAV2S5J7_MEGNR</name>
<dbReference type="AlphaFoldDB" id="A0AAV2S5J7"/>
<feature type="non-terminal residue" evidence="10">
    <location>
        <position position="109"/>
    </location>
</feature>
<evidence type="ECO:0000256" key="2">
    <source>
        <dbReference type="ARBA" id="ARBA00008124"/>
    </source>
</evidence>
<comment type="subcellular location">
    <subcellularLocation>
        <location evidence="1">Golgi apparatus membrane</location>
        <topology evidence="1">Single-pass type II membrane protein</topology>
    </subcellularLocation>
</comment>
<evidence type="ECO:0000256" key="8">
    <source>
        <dbReference type="ARBA" id="ARBA00023136"/>
    </source>
</evidence>
<keyword evidence="7" id="KW-0333">Golgi apparatus</keyword>
<evidence type="ECO:0000256" key="6">
    <source>
        <dbReference type="ARBA" id="ARBA00022989"/>
    </source>
</evidence>
<evidence type="ECO:0000256" key="9">
    <source>
        <dbReference type="ARBA" id="ARBA00023180"/>
    </source>
</evidence>
<dbReference type="Gene3D" id="3.40.50.300">
    <property type="entry name" value="P-loop containing nucleotide triphosphate hydrolases"/>
    <property type="match status" value="1"/>
</dbReference>
<gene>
    <name evidence="10" type="ORF">MNOR_LOCUS32039</name>
</gene>
<keyword evidence="4" id="KW-0812">Transmembrane</keyword>
<evidence type="ECO:0000256" key="7">
    <source>
        <dbReference type="ARBA" id="ARBA00023034"/>
    </source>
</evidence>
<keyword evidence="3" id="KW-0808">Transferase</keyword>
<feature type="non-terminal residue" evidence="10">
    <location>
        <position position="1"/>
    </location>
</feature>
<dbReference type="PANTHER" id="PTHR14647:SF87">
    <property type="entry name" value="PUTATIVE-RELATED"/>
    <property type="match status" value="1"/>
</dbReference>
<keyword evidence="6" id="KW-1133">Transmembrane helix</keyword>
<evidence type="ECO:0000256" key="5">
    <source>
        <dbReference type="ARBA" id="ARBA00022968"/>
    </source>
</evidence>
<dbReference type="InterPro" id="IPR009729">
    <property type="entry name" value="Gal-3-0_sulfotransfrase"/>
</dbReference>
<evidence type="ECO:0000313" key="11">
    <source>
        <dbReference type="Proteomes" id="UP001497623"/>
    </source>
</evidence>
<comment type="caution">
    <text evidence="10">The sequence shown here is derived from an EMBL/GenBank/DDBJ whole genome shotgun (WGS) entry which is preliminary data.</text>
</comment>
<reference evidence="10 11" key="1">
    <citation type="submission" date="2024-05" db="EMBL/GenBank/DDBJ databases">
        <authorList>
            <person name="Wallberg A."/>
        </authorList>
    </citation>
    <scope>NUCLEOTIDE SEQUENCE [LARGE SCALE GENOMIC DNA]</scope>
</reference>
<evidence type="ECO:0008006" key="12">
    <source>
        <dbReference type="Google" id="ProtNLM"/>
    </source>
</evidence>
<dbReference type="GO" id="GO:0001733">
    <property type="term" value="F:galactosylceramide sulfotransferase activity"/>
    <property type="evidence" value="ECO:0007669"/>
    <property type="project" value="InterPro"/>
</dbReference>
<dbReference type="Proteomes" id="UP001497623">
    <property type="component" value="Unassembled WGS sequence"/>
</dbReference>
<dbReference type="EMBL" id="CAXKWB010042582">
    <property type="protein sequence ID" value="CAL4158123.1"/>
    <property type="molecule type" value="Genomic_DNA"/>
</dbReference>
<keyword evidence="11" id="KW-1185">Reference proteome</keyword>
<dbReference type="InterPro" id="IPR027417">
    <property type="entry name" value="P-loop_NTPase"/>
</dbReference>
<accession>A0AAV2S5J7</accession>
<dbReference type="GO" id="GO:0000139">
    <property type="term" value="C:Golgi membrane"/>
    <property type="evidence" value="ECO:0007669"/>
    <property type="project" value="UniProtKB-SubCell"/>
</dbReference>
<organism evidence="10 11">
    <name type="scientific">Meganyctiphanes norvegica</name>
    <name type="common">Northern krill</name>
    <name type="synonym">Thysanopoda norvegica</name>
    <dbReference type="NCBI Taxonomy" id="48144"/>
    <lineage>
        <taxon>Eukaryota</taxon>
        <taxon>Metazoa</taxon>
        <taxon>Ecdysozoa</taxon>
        <taxon>Arthropoda</taxon>
        <taxon>Crustacea</taxon>
        <taxon>Multicrustacea</taxon>
        <taxon>Malacostraca</taxon>
        <taxon>Eumalacostraca</taxon>
        <taxon>Eucarida</taxon>
        <taxon>Euphausiacea</taxon>
        <taxon>Euphausiidae</taxon>
        <taxon>Meganyctiphanes</taxon>
    </lineage>
</organism>
<comment type="similarity">
    <text evidence="2">Belongs to the galactose-3-O-sulfotransferase family.</text>
</comment>
<keyword evidence="5" id="KW-0735">Signal-anchor</keyword>
<protein>
    <recommendedName>
        <fullName evidence="12">Galactosylceramide sulfotransferase</fullName>
    </recommendedName>
</protein>
<dbReference type="GO" id="GO:0009247">
    <property type="term" value="P:glycolipid biosynthetic process"/>
    <property type="evidence" value="ECO:0007669"/>
    <property type="project" value="InterPro"/>
</dbReference>
<keyword evidence="8" id="KW-0472">Membrane</keyword>
<proteinExistence type="inferred from homology"/>
<evidence type="ECO:0000313" key="10">
    <source>
        <dbReference type="EMBL" id="CAL4158123.1"/>
    </source>
</evidence>
<evidence type="ECO:0000256" key="3">
    <source>
        <dbReference type="ARBA" id="ARBA00022679"/>
    </source>
</evidence>
<dbReference type="PANTHER" id="PTHR14647">
    <property type="entry name" value="GALACTOSE-3-O-SULFOTRANSFERASE"/>
    <property type="match status" value="1"/>
</dbReference>
<keyword evidence="9" id="KW-0325">Glycoprotein</keyword>